<sequence>MLVVQLAINPQVGALRAVVQELAVLVAEGVGGQVKSAVSLELTGVVVEVAGVQGQGVSRAGY</sequence>
<dbReference type="EMBL" id="CP006696">
    <property type="protein sequence ID" value="AIC10944.1"/>
    <property type="molecule type" value="Genomic_DNA"/>
</dbReference>
<dbReference type="Proteomes" id="UP000027215">
    <property type="component" value="Chromosome"/>
</dbReference>
<dbReference type="PATRIC" id="fig|155920.8.peg.200"/>
<dbReference type="EMBL" id="CP006696">
    <property type="protein sequence ID" value="AIC11176.1"/>
    <property type="molecule type" value="Genomic_DNA"/>
</dbReference>
<name>A0A060HCR1_XYLFS</name>
<accession>A0A060HCR1</accession>
<evidence type="ECO:0000313" key="3">
    <source>
        <dbReference type="EMBL" id="AIC11660.1"/>
    </source>
</evidence>
<dbReference type="KEGG" id="xfs:D934_05720"/>
<protein>
    <submittedName>
        <fullName evidence="2">Uncharacterized protein</fullName>
    </submittedName>
</protein>
<dbReference type="KEGG" id="xfs:D934_00860"/>
<organism evidence="2 4">
    <name type="scientific">Xylella fastidiosa subsp. sandyi Ann-1</name>
    <dbReference type="NCBI Taxonomy" id="155920"/>
    <lineage>
        <taxon>Bacteria</taxon>
        <taxon>Pseudomonadati</taxon>
        <taxon>Pseudomonadota</taxon>
        <taxon>Gammaproteobacteria</taxon>
        <taxon>Lysobacterales</taxon>
        <taxon>Lysobacteraceae</taxon>
        <taxon>Xylella</taxon>
    </lineage>
</organism>
<dbReference type="KEGG" id="xfs:D934_12775"/>
<evidence type="ECO:0000313" key="1">
    <source>
        <dbReference type="EMBL" id="AIC10944.1"/>
    </source>
</evidence>
<dbReference type="EMBL" id="CP006696">
    <property type="protein sequence ID" value="AIC11660.1"/>
    <property type="molecule type" value="Genomic_DNA"/>
</dbReference>
<proteinExistence type="predicted"/>
<evidence type="ECO:0000313" key="4">
    <source>
        <dbReference type="Proteomes" id="UP000027215"/>
    </source>
</evidence>
<reference evidence="2 4" key="1">
    <citation type="submission" date="2013-08" db="EMBL/GenBank/DDBJ databases">
        <authorList>
            <person name="Stouthamer R."/>
            <person name="Nunney L."/>
        </authorList>
    </citation>
    <scope>NUCLEOTIDE SEQUENCE [LARGE SCALE GENOMIC DNA]</scope>
    <source>
        <strain evidence="2">Ann-1</strain>
        <strain evidence="4">ann-1</strain>
    </source>
</reference>
<dbReference type="AlphaFoldDB" id="A0A060HCR1"/>
<evidence type="ECO:0000313" key="2">
    <source>
        <dbReference type="EMBL" id="AIC11176.1"/>
    </source>
</evidence>
<dbReference type="HOGENOM" id="CLU_3086361_0_0_6"/>
<gene>
    <name evidence="1" type="ORF">D934_00860</name>
    <name evidence="2" type="ORF">D934_05720</name>
    <name evidence="3" type="ORF">D934_12775</name>
</gene>